<comment type="caution">
    <text evidence="2">The sequence shown here is derived from an EMBL/GenBank/DDBJ whole genome shotgun (WGS) entry which is preliminary data.</text>
</comment>
<dbReference type="EMBL" id="JACAZI010000019">
    <property type="protein sequence ID" value="KAF7340146.1"/>
    <property type="molecule type" value="Genomic_DNA"/>
</dbReference>
<evidence type="ECO:0000256" key="1">
    <source>
        <dbReference type="ARBA" id="ARBA00023002"/>
    </source>
</evidence>
<dbReference type="AlphaFoldDB" id="A0A8H6XGI8"/>
<reference evidence="2" key="1">
    <citation type="submission" date="2020-05" db="EMBL/GenBank/DDBJ databases">
        <title>Mycena genomes resolve the evolution of fungal bioluminescence.</title>
        <authorList>
            <person name="Tsai I.J."/>
        </authorList>
    </citation>
    <scope>NUCLEOTIDE SEQUENCE</scope>
    <source>
        <strain evidence="2">CCC161011</strain>
    </source>
</reference>
<dbReference type="Pfam" id="PF00106">
    <property type="entry name" value="adh_short"/>
    <property type="match status" value="1"/>
</dbReference>
<dbReference type="SUPFAM" id="SSF51735">
    <property type="entry name" value="NAD(P)-binding Rossmann-fold domains"/>
    <property type="match status" value="1"/>
</dbReference>
<dbReference type="PANTHER" id="PTHR43157">
    <property type="entry name" value="PHOSPHATIDYLINOSITOL-GLYCAN BIOSYNTHESIS CLASS F PROTEIN-RELATED"/>
    <property type="match status" value="1"/>
</dbReference>
<sequence>MPEPAGITTARTVAIHSPPTSTCEMGQTLGAARYAFFTFLPDHFFAKLPTIDVDLTGRTFLVTGSNTGLGLASAIQLARMKPAHLILGVRDLSKGMKAKDEIIAQTNYAGTIDVWELDMARFDSVKSFAEKSAATLGRLDGAIINAGITSPPRYIMSPDGWEMTNLDAGWSLSLQVNGIATGLLAVLLLPLLQVTTKLPPSHPDAHQTPPHLTITGSAGTHPFPIHLDIISESIKMSKDRYAISKLFNLFFAREIAALPQAQGVVVNVVDPGMCVSDIGRDRKLGRFALWLYHTVAWPISKGAINMIYAALMPTPPGAFISSCEIRSPPAWTCKKEGLQLQKKVWDEMIEVWRGVAPEIDNIIR</sequence>
<dbReference type="Gene3D" id="3.40.50.720">
    <property type="entry name" value="NAD(P)-binding Rossmann-like Domain"/>
    <property type="match status" value="1"/>
</dbReference>
<keyword evidence="3" id="KW-1185">Reference proteome</keyword>
<dbReference type="Proteomes" id="UP000620124">
    <property type="component" value="Unassembled WGS sequence"/>
</dbReference>
<dbReference type="PANTHER" id="PTHR43157:SF31">
    <property type="entry name" value="PHOSPHATIDYLINOSITOL-GLYCAN BIOSYNTHESIS CLASS F PROTEIN"/>
    <property type="match status" value="1"/>
</dbReference>
<name>A0A8H6XGI8_9AGAR</name>
<dbReference type="InterPro" id="IPR002347">
    <property type="entry name" value="SDR_fam"/>
</dbReference>
<dbReference type="PRINTS" id="PR00081">
    <property type="entry name" value="GDHRDH"/>
</dbReference>
<dbReference type="GO" id="GO:0016491">
    <property type="term" value="F:oxidoreductase activity"/>
    <property type="evidence" value="ECO:0007669"/>
    <property type="project" value="UniProtKB-KW"/>
</dbReference>
<keyword evidence="1" id="KW-0560">Oxidoreductase</keyword>
<dbReference type="OrthoDB" id="542013at2759"/>
<organism evidence="2 3">
    <name type="scientific">Mycena venus</name>
    <dbReference type="NCBI Taxonomy" id="2733690"/>
    <lineage>
        <taxon>Eukaryota</taxon>
        <taxon>Fungi</taxon>
        <taxon>Dikarya</taxon>
        <taxon>Basidiomycota</taxon>
        <taxon>Agaricomycotina</taxon>
        <taxon>Agaricomycetes</taxon>
        <taxon>Agaricomycetidae</taxon>
        <taxon>Agaricales</taxon>
        <taxon>Marasmiineae</taxon>
        <taxon>Mycenaceae</taxon>
        <taxon>Mycena</taxon>
    </lineage>
</organism>
<evidence type="ECO:0000313" key="2">
    <source>
        <dbReference type="EMBL" id="KAF7340146.1"/>
    </source>
</evidence>
<proteinExistence type="predicted"/>
<dbReference type="InterPro" id="IPR036291">
    <property type="entry name" value="NAD(P)-bd_dom_sf"/>
</dbReference>
<evidence type="ECO:0000313" key="3">
    <source>
        <dbReference type="Proteomes" id="UP000620124"/>
    </source>
</evidence>
<protein>
    <recommendedName>
        <fullName evidence="4">NAD(P)-binding protein</fullName>
    </recommendedName>
</protein>
<accession>A0A8H6XGI8</accession>
<evidence type="ECO:0008006" key="4">
    <source>
        <dbReference type="Google" id="ProtNLM"/>
    </source>
</evidence>
<gene>
    <name evidence="2" type="ORF">MVEN_01933100</name>
</gene>